<sequence length="96" mass="10662">MKKKISISIICLVLVALILYIGTMYHPLQNGVCGSGMLALRTVGIIIGIMILGSVLLDFKRSMMYKTLCLGCAAEMEEDWVMCPYCGLERRGDDLR</sequence>
<name>A0A841KV39_9FIRM</name>
<keyword evidence="1" id="KW-1133">Transmembrane helix</keyword>
<evidence type="ECO:0000313" key="3">
    <source>
        <dbReference type="Proteomes" id="UP000579281"/>
    </source>
</evidence>
<feature type="transmembrane region" description="Helical" evidence="1">
    <location>
        <begin position="38"/>
        <end position="57"/>
    </location>
</feature>
<comment type="caution">
    <text evidence="2">The sequence shown here is derived from an EMBL/GenBank/DDBJ whole genome shotgun (WGS) entry which is preliminary data.</text>
</comment>
<gene>
    <name evidence="2" type="ORF">HNQ80_003386</name>
</gene>
<organism evidence="2 3">
    <name type="scientific">Anaerosolibacter carboniphilus</name>
    <dbReference type="NCBI Taxonomy" id="1417629"/>
    <lineage>
        <taxon>Bacteria</taxon>
        <taxon>Bacillati</taxon>
        <taxon>Bacillota</taxon>
        <taxon>Clostridia</taxon>
        <taxon>Peptostreptococcales</taxon>
        <taxon>Thermotaleaceae</taxon>
        <taxon>Anaerosolibacter</taxon>
    </lineage>
</organism>
<keyword evidence="3" id="KW-1185">Reference proteome</keyword>
<reference evidence="2 3" key="1">
    <citation type="submission" date="2020-08" db="EMBL/GenBank/DDBJ databases">
        <title>Genomic Encyclopedia of Type Strains, Phase IV (KMG-IV): sequencing the most valuable type-strain genomes for metagenomic binning, comparative biology and taxonomic classification.</title>
        <authorList>
            <person name="Goeker M."/>
        </authorList>
    </citation>
    <scope>NUCLEOTIDE SEQUENCE [LARGE SCALE GENOMIC DNA]</scope>
    <source>
        <strain evidence="2 3">DSM 103526</strain>
    </source>
</reference>
<dbReference type="GO" id="GO:0004519">
    <property type="term" value="F:endonuclease activity"/>
    <property type="evidence" value="ECO:0007669"/>
    <property type="project" value="UniProtKB-KW"/>
</dbReference>
<dbReference type="AlphaFoldDB" id="A0A841KV39"/>
<keyword evidence="1" id="KW-0472">Membrane</keyword>
<keyword evidence="2" id="KW-0255">Endonuclease</keyword>
<keyword evidence="2" id="KW-0540">Nuclease</keyword>
<keyword evidence="1" id="KW-0812">Transmembrane</keyword>
<keyword evidence="2" id="KW-0378">Hydrolase</keyword>
<dbReference type="Proteomes" id="UP000579281">
    <property type="component" value="Unassembled WGS sequence"/>
</dbReference>
<dbReference type="RefSeq" id="WP_184311773.1">
    <property type="nucleotide sequence ID" value="NZ_JACHEN010000022.1"/>
</dbReference>
<feature type="transmembrane region" description="Helical" evidence="1">
    <location>
        <begin position="7"/>
        <end position="26"/>
    </location>
</feature>
<accession>A0A841KV39</accession>
<evidence type="ECO:0000313" key="2">
    <source>
        <dbReference type="EMBL" id="MBB6217267.1"/>
    </source>
</evidence>
<proteinExistence type="predicted"/>
<evidence type="ECO:0000256" key="1">
    <source>
        <dbReference type="SAM" id="Phobius"/>
    </source>
</evidence>
<protein>
    <submittedName>
        <fullName evidence="2">rRNA maturation endonuclease Nob1</fullName>
    </submittedName>
</protein>
<dbReference type="EMBL" id="JACHEN010000022">
    <property type="protein sequence ID" value="MBB6217267.1"/>
    <property type="molecule type" value="Genomic_DNA"/>
</dbReference>